<dbReference type="AlphaFoldDB" id="A0A061RWV9"/>
<accession>A0A061RWV9</accession>
<gene>
    <name evidence="2" type="ORF">TSPGSL018_20123</name>
</gene>
<evidence type="ECO:0000256" key="1">
    <source>
        <dbReference type="SAM" id="MobiDB-lite"/>
    </source>
</evidence>
<organism evidence="2">
    <name type="scientific">Tetraselmis sp. GSL018</name>
    <dbReference type="NCBI Taxonomy" id="582737"/>
    <lineage>
        <taxon>Eukaryota</taxon>
        <taxon>Viridiplantae</taxon>
        <taxon>Chlorophyta</taxon>
        <taxon>core chlorophytes</taxon>
        <taxon>Chlorodendrophyceae</taxon>
        <taxon>Chlorodendrales</taxon>
        <taxon>Chlorodendraceae</taxon>
        <taxon>Tetraselmis</taxon>
    </lineage>
</organism>
<dbReference type="EMBL" id="GBEZ01009119">
    <property type="protein sequence ID" value="JAC76453.1"/>
    <property type="molecule type" value="Transcribed_RNA"/>
</dbReference>
<feature type="region of interest" description="Disordered" evidence="1">
    <location>
        <begin position="96"/>
        <end position="152"/>
    </location>
</feature>
<sequence>GGEAAVFIGQPEGGPRAAVSVVVTDGEGRALRRTAFVKAAEVSCCLTVDAPEFYIVPILFKDSEKAHLTVEVGLSSTELPDINLSRETLDKSLRHLANAPTPEGTVTAKGPTSRHSESSAKHKGKAASKQAPVCSSKTGPGKLKRGDKKACNKSIKSASSTLKDVASMYGNV</sequence>
<protein>
    <submittedName>
        <fullName evidence="2">Uncharacterized protein</fullName>
    </submittedName>
</protein>
<feature type="non-terminal residue" evidence="2">
    <location>
        <position position="1"/>
    </location>
</feature>
<name>A0A061RWV9_9CHLO</name>
<proteinExistence type="predicted"/>
<reference evidence="2" key="1">
    <citation type="submission" date="2014-05" db="EMBL/GenBank/DDBJ databases">
        <title>The transcriptome of the halophilic microalga Tetraselmis sp. GSL018 isolated from the Great Salt Lake, Utah.</title>
        <authorList>
            <person name="Jinkerson R.E."/>
            <person name="D'Adamo S."/>
            <person name="Posewitz M.C."/>
        </authorList>
    </citation>
    <scope>NUCLEOTIDE SEQUENCE</scope>
    <source>
        <strain evidence="2">GSL018</strain>
    </source>
</reference>
<evidence type="ECO:0000313" key="2">
    <source>
        <dbReference type="EMBL" id="JAC76453.1"/>
    </source>
</evidence>